<dbReference type="PANTHER" id="PTHR34075">
    <property type="entry name" value="BLR3430 PROTEIN"/>
    <property type="match status" value="1"/>
</dbReference>
<reference evidence="2 3" key="1">
    <citation type="submission" date="2018-06" db="EMBL/GenBank/DDBJ databases">
        <title>Genomic Encyclopedia of Type Strains, Phase IV (KMG-IV): sequencing the most valuable type-strain genomes for metagenomic binning, comparative biology and taxonomic classification.</title>
        <authorList>
            <person name="Goeker M."/>
        </authorList>
    </citation>
    <scope>NUCLEOTIDE SEQUENCE [LARGE SCALE GENOMIC DNA]</scope>
    <source>
        <strain evidence="2 3">DSM 45521</strain>
    </source>
</reference>
<evidence type="ECO:0000313" key="2">
    <source>
        <dbReference type="EMBL" id="PYE16950.1"/>
    </source>
</evidence>
<dbReference type="RefSeq" id="WP_110470033.1">
    <property type="nucleotide sequence ID" value="NZ_QJSP01000007.1"/>
</dbReference>
<proteinExistence type="predicted"/>
<comment type="caution">
    <text evidence="2">The sequence shown here is derived from an EMBL/GenBank/DDBJ whole genome shotgun (WGS) entry which is preliminary data.</text>
</comment>
<organism evidence="2 3">
    <name type="scientific">Williamsia limnetica</name>
    <dbReference type="NCBI Taxonomy" id="882452"/>
    <lineage>
        <taxon>Bacteria</taxon>
        <taxon>Bacillati</taxon>
        <taxon>Actinomycetota</taxon>
        <taxon>Actinomycetes</taxon>
        <taxon>Mycobacteriales</taxon>
        <taxon>Nocardiaceae</taxon>
        <taxon>Williamsia</taxon>
    </lineage>
</organism>
<dbReference type="PANTHER" id="PTHR34075:SF5">
    <property type="entry name" value="BLR3430 PROTEIN"/>
    <property type="match status" value="1"/>
</dbReference>
<dbReference type="InterPro" id="IPR002878">
    <property type="entry name" value="ChsH2_C"/>
</dbReference>
<gene>
    <name evidence="2" type="ORF">DFR67_107195</name>
</gene>
<keyword evidence="3" id="KW-1185">Reference proteome</keyword>
<name>A0A318RM14_WILLI</name>
<evidence type="ECO:0000259" key="1">
    <source>
        <dbReference type="Pfam" id="PF01796"/>
    </source>
</evidence>
<dbReference type="EMBL" id="QJSP01000007">
    <property type="protein sequence ID" value="PYE16950.1"/>
    <property type="molecule type" value="Genomic_DNA"/>
</dbReference>
<dbReference type="Pfam" id="PF01796">
    <property type="entry name" value="OB_ChsH2_C"/>
    <property type="match status" value="1"/>
</dbReference>
<feature type="domain" description="ChsH2 C-terminal OB-fold" evidence="1">
    <location>
        <begin position="51"/>
        <end position="121"/>
    </location>
</feature>
<dbReference type="InterPro" id="IPR052513">
    <property type="entry name" value="Thioester_dehydratase-like"/>
</dbReference>
<dbReference type="OrthoDB" id="4714412at2"/>
<dbReference type="SUPFAM" id="SSF50249">
    <property type="entry name" value="Nucleic acid-binding proteins"/>
    <property type="match status" value="1"/>
</dbReference>
<dbReference type="Proteomes" id="UP000247591">
    <property type="component" value="Unassembled WGS sequence"/>
</dbReference>
<protein>
    <submittedName>
        <fullName evidence="2">Putative OB-fold protein</fullName>
    </submittedName>
</protein>
<dbReference type="AlphaFoldDB" id="A0A318RM14"/>
<accession>A0A318RM14</accession>
<dbReference type="InterPro" id="IPR012340">
    <property type="entry name" value="NA-bd_OB-fold"/>
</dbReference>
<evidence type="ECO:0000313" key="3">
    <source>
        <dbReference type="Proteomes" id="UP000247591"/>
    </source>
</evidence>
<sequence>MTEQVPLAEGLFTWPADKPALLAGKSSDGKLVFPYRSHKIVGKVREELEQVELPRRGTLWTFTTQRFRPPQPPYNGNDDAKTFQPFAVGYVELEGALRVEARLTEADPEKLTIGQEMELEIVPFGVDAEGRETMIYAFAPVEKGQDDVVE</sequence>